<organism evidence="1">
    <name type="scientific">Escherichia coli</name>
    <dbReference type="NCBI Taxonomy" id="562"/>
    <lineage>
        <taxon>Bacteria</taxon>
        <taxon>Pseudomonadati</taxon>
        <taxon>Pseudomonadota</taxon>
        <taxon>Gammaproteobacteria</taxon>
        <taxon>Enterobacterales</taxon>
        <taxon>Enterobacteriaceae</taxon>
        <taxon>Escherichia</taxon>
    </lineage>
</organism>
<evidence type="ECO:0000313" key="1">
    <source>
        <dbReference type="EMBL" id="BAU71625.1"/>
    </source>
</evidence>
<gene>
    <name evidence="1" type="primary">wzy</name>
</gene>
<dbReference type="EMBL" id="LC125931">
    <property type="protein sequence ID" value="BAU71625.1"/>
    <property type="molecule type" value="Genomic_DNA"/>
</dbReference>
<reference evidence="1" key="1">
    <citation type="journal article" date="2016" name="Front. Microbiol.">
        <title>Six Novel O Genotypes from Shiga Toxin-Producing Escherichia coli.</title>
        <authorList>
            <person name="Iguchi A."/>
            <person name="Iyoda S."/>
            <person name="Seto K."/>
            <person name="Nishii H."/>
            <person name="Ohnishi M."/>
            <person name="Mekata H."/>
            <person name="Ogura Y."/>
            <person name="Hayashi T."/>
        </authorList>
    </citation>
    <scope>NUCLEOTIDE SEQUENCE</scope>
    <source>
        <strain evidence="1">110062</strain>
    </source>
</reference>
<sequence>MFLIEFTFILLSLCIIFQVNTKPSLIYTIMLLFIALFMAGIAGFRIDSPDYENYYLYFNMLSKGIDYRQINIVAPDPAFALLNICLSRLSTNPLILFLFFGITSVLINAFCFKKYVKYFMISMLFYLVHTYVARELMQIRAGLACALCLFSLRYIVNKCPWRFLITIILASSFHLGAVVFLIAYPLGQYKFNSKKVAIAIICALIISSIFPLGAFFKSLPSYAFLNRIQYYNDTEYGQSSGLFTNVVIIKELLIIIVCLAYRRVLENIPYFNVSFNTYVVSLIWLILWNDFSIVASRIATFYSIGEVLLMAMLPFITKSGGSRNILAVLLILLAGVIMFMNIYTGKWDGVVII</sequence>
<name>A0A146IFM5_ECOLX</name>
<dbReference type="PATRIC" id="fig|562.7972.peg.2103"/>
<proteinExistence type="predicted"/>
<protein>
    <submittedName>
        <fullName evidence="1">O-antigen polymerase</fullName>
    </submittedName>
</protein>
<dbReference type="Pfam" id="PF14897">
    <property type="entry name" value="EpsG"/>
    <property type="match status" value="1"/>
</dbReference>
<dbReference type="InterPro" id="IPR049458">
    <property type="entry name" value="EpsG-like"/>
</dbReference>
<dbReference type="AlphaFoldDB" id="A0A146IFM5"/>
<accession>A0A146IFM5</accession>
<dbReference type="RefSeq" id="WP_052925270.1">
    <property type="nucleotide sequence ID" value="NZ_CP041532.1"/>
</dbReference>